<dbReference type="CDD" id="cd04301">
    <property type="entry name" value="NAT_SF"/>
    <property type="match status" value="1"/>
</dbReference>
<evidence type="ECO:0000256" key="1">
    <source>
        <dbReference type="ARBA" id="ARBA00022679"/>
    </source>
</evidence>
<name>A0ABN3ATA8_9MICO</name>
<comment type="caution">
    <text evidence="4">The sequence shown here is derived from an EMBL/GenBank/DDBJ whole genome shotgun (WGS) entry which is preliminary data.</text>
</comment>
<dbReference type="PANTHER" id="PTHR43072">
    <property type="entry name" value="N-ACETYLTRANSFERASE"/>
    <property type="match status" value="1"/>
</dbReference>
<dbReference type="SUPFAM" id="SSF55729">
    <property type="entry name" value="Acyl-CoA N-acyltransferases (Nat)"/>
    <property type="match status" value="1"/>
</dbReference>
<gene>
    <name evidence="4" type="ORF">GCM10009846_20030</name>
</gene>
<proteinExistence type="predicted"/>
<protein>
    <submittedName>
        <fullName evidence="4">GNAT family N-acetyltransferase</fullName>
    </submittedName>
</protein>
<dbReference type="PANTHER" id="PTHR43072:SF23">
    <property type="entry name" value="UPF0039 PROTEIN C11D3.02C"/>
    <property type="match status" value="1"/>
</dbReference>
<accession>A0ABN3ATA8</accession>
<evidence type="ECO:0000313" key="4">
    <source>
        <dbReference type="EMBL" id="GAA2174365.1"/>
    </source>
</evidence>
<reference evidence="4 5" key="1">
    <citation type="journal article" date="2019" name="Int. J. Syst. Evol. Microbiol.">
        <title>The Global Catalogue of Microorganisms (GCM) 10K type strain sequencing project: providing services to taxonomists for standard genome sequencing and annotation.</title>
        <authorList>
            <consortium name="The Broad Institute Genomics Platform"/>
            <consortium name="The Broad Institute Genome Sequencing Center for Infectious Disease"/>
            <person name="Wu L."/>
            <person name="Ma J."/>
        </authorList>
    </citation>
    <scope>NUCLEOTIDE SEQUENCE [LARGE SCALE GENOMIC DNA]</scope>
    <source>
        <strain evidence="4 5">JCM 16026</strain>
    </source>
</reference>
<dbReference type="InterPro" id="IPR016181">
    <property type="entry name" value="Acyl_CoA_acyltransferase"/>
</dbReference>
<dbReference type="EMBL" id="BAAAQT010000006">
    <property type="protein sequence ID" value="GAA2174365.1"/>
    <property type="molecule type" value="Genomic_DNA"/>
</dbReference>
<sequence length="194" mass="22110">MLPEEYDRRRVLPRHLRTVRAEPEFSFTIRPATIRDIPAIRSIHSHYVLNSSVTLEDRPKTIAEWRRTFDVLERLRLPFLVAESGTHTIIGYALAEPWKPRSAYRKIVEHSIFLSPASTGRGLGKALLVALIDAATATGCKEMIAVIADEKADASVRLHERLGFRETGRMGKVGRKFGRWLGTITMVKPLKRRR</sequence>
<evidence type="ECO:0000313" key="5">
    <source>
        <dbReference type="Proteomes" id="UP001501599"/>
    </source>
</evidence>
<dbReference type="RefSeq" id="WP_344343928.1">
    <property type="nucleotide sequence ID" value="NZ_BAAAQT010000006.1"/>
</dbReference>
<feature type="domain" description="N-acetyltransferase" evidence="3">
    <location>
        <begin position="27"/>
        <end position="191"/>
    </location>
</feature>
<keyword evidence="5" id="KW-1185">Reference proteome</keyword>
<organism evidence="4 5">
    <name type="scientific">Agrococcus versicolor</name>
    <dbReference type="NCBI Taxonomy" id="501482"/>
    <lineage>
        <taxon>Bacteria</taxon>
        <taxon>Bacillati</taxon>
        <taxon>Actinomycetota</taxon>
        <taxon>Actinomycetes</taxon>
        <taxon>Micrococcales</taxon>
        <taxon>Microbacteriaceae</taxon>
        <taxon>Agrococcus</taxon>
    </lineage>
</organism>
<dbReference type="PROSITE" id="PS51186">
    <property type="entry name" value="GNAT"/>
    <property type="match status" value="1"/>
</dbReference>
<dbReference type="InterPro" id="IPR000182">
    <property type="entry name" value="GNAT_dom"/>
</dbReference>
<keyword evidence="2" id="KW-0012">Acyltransferase</keyword>
<keyword evidence="1" id="KW-0808">Transferase</keyword>
<evidence type="ECO:0000259" key="3">
    <source>
        <dbReference type="PROSITE" id="PS51186"/>
    </source>
</evidence>
<dbReference type="Gene3D" id="3.40.630.30">
    <property type="match status" value="1"/>
</dbReference>
<dbReference type="Pfam" id="PF00583">
    <property type="entry name" value="Acetyltransf_1"/>
    <property type="match status" value="1"/>
</dbReference>
<dbReference type="Proteomes" id="UP001501599">
    <property type="component" value="Unassembled WGS sequence"/>
</dbReference>
<evidence type="ECO:0000256" key="2">
    <source>
        <dbReference type="ARBA" id="ARBA00023315"/>
    </source>
</evidence>